<evidence type="ECO:0000256" key="7">
    <source>
        <dbReference type="ARBA" id="ARBA00023242"/>
    </source>
</evidence>
<dbReference type="InterPro" id="IPR001083">
    <property type="entry name" value="Cu_fist_DNA-bd_dom"/>
</dbReference>
<keyword evidence="3" id="KW-0862">Zinc</keyword>
<dbReference type="Pfam" id="PF00649">
    <property type="entry name" value="Copper-fist"/>
    <property type="match status" value="1"/>
</dbReference>
<dbReference type="Gene3D" id="3.90.430.10">
    <property type="entry name" value="Copper fist DNA-binding domain"/>
    <property type="match status" value="1"/>
</dbReference>
<evidence type="ECO:0000256" key="4">
    <source>
        <dbReference type="ARBA" id="ARBA00023008"/>
    </source>
</evidence>
<proteinExistence type="predicted"/>
<evidence type="ECO:0000256" key="6">
    <source>
        <dbReference type="ARBA" id="ARBA00023163"/>
    </source>
</evidence>
<dbReference type="RefSeq" id="XP_064685929.1">
    <property type="nucleotide sequence ID" value="XM_064828727.1"/>
</dbReference>
<evidence type="ECO:0000259" key="9">
    <source>
        <dbReference type="PROSITE" id="PS50073"/>
    </source>
</evidence>
<keyword evidence="7" id="KW-0539">Nucleus</keyword>
<dbReference type="Proteomes" id="UP001304243">
    <property type="component" value="Unassembled WGS sequence"/>
</dbReference>
<dbReference type="PROSITE" id="PS50073">
    <property type="entry name" value="COPPER_FIST_2"/>
    <property type="match status" value="1"/>
</dbReference>
<protein>
    <recommendedName>
        <fullName evidence="9">Copper-fist domain-containing protein</fullName>
    </recommendedName>
</protein>
<evidence type="ECO:0000256" key="1">
    <source>
        <dbReference type="ARBA" id="ARBA00004123"/>
    </source>
</evidence>
<evidence type="ECO:0000256" key="2">
    <source>
        <dbReference type="ARBA" id="ARBA00022723"/>
    </source>
</evidence>
<keyword evidence="6" id="KW-0804">Transcription</keyword>
<dbReference type="SMART" id="SM01090">
    <property type="entry name" value="Copper-fist"/>
    <property type="match status" value="1"/>
</dbReference>
<dbReference type="InterPro" id="IPR051763">
    <property type="entry name" value="Copper_Homeo_Regul"/>
</dbReference>
<dbReference type="GO" id="GO:0005634">
    <property type="term" value="C:nucleus"/>
    <property type="evidence" value="ECO:0007669"/>
    <property type="project" value="UniProtKB-SubCell"/>
</dbReference>
<name>A0AAN7I2K7_9FUNG</name>
<sequence>MVILINGEKYACASCIRGHRVKKCNHNDRQLVPIVKRGRQVSQCNHCRDLRKTNGTHVKCTCAIASTPNPINGCLCEVINSCSCVASHLQEVRDDNSTEGSVYSESPSVAETFPPSTDISSCHKTANTNMNNFGQFSPPFPDHQQLPETSTNTAPLIDDDDLMNFLENDLDKYLTTTNPGNAFVTSANIPGIN</sequence>
<evidence type="ECO:0000256" key="5">
    <source>
        <dbReference type="ARBA" id="ARBA00023015"/>
    </source>
</evidence>
<keyword evidence="2" id="KW-0479">Metal-binding</keyword>
<dbReference type="PRINTS" id="PR00617">
    <property type="entry name" value="COPPERFIST"/>
</dbReference>
<evidence type="ECO:0000256" key="8">
    <source>
        <dbReference type="SAM" id="MobiDB-lite"/>
    </source>
</evidence>
<dbReference type="GO" id="GO:0005507">
    <property type="term" value="F:copper ion binding"/>
    <property type="evidence" value="ECO:0007669"/>
    <property type="project" value="InterPro"/>
</dbReference>
<dbReference type="AlphaFoldDB" id="A0AAN7I2K7"/>
<dbReference type="GO" id="GO:0006878">
    <property type="term" value="P:intracellular copper ion homeostasis"/>
    <property type="evidence" value="ECO:0007669"/>
    <property type="project" value="TreeGrafter"/>
</dbReference>
<dbReference type="EMBL" id="JASEJX010000012">
    <property type="protein sequence ID" value="KAK4519263.1"/>
    <property type="molecule type" value="Genomic_DNA"/>
</dbReference>
<dbReference type="GO" id="GO:0006879">
    <property type="term" value="P:intracellular iron ion homeostasis"/>
    <property type="evidence" value="ECO:0007669"/>
    <property type="project" value="TreeGrafter"/>
</dbReference>
<comment type="caution">
    <text evidence="10">The sequence shown here is derived from an EMBL/GenBank/DDBJ whole genome shotgun (WGS) entry which is preliminary data.</text>
</comment>
<feature type="region of interest" description="Disordered" evidence="8">
    <location>
        <begin position="96"/>
        <end position="117"/>
    </location>
</feature>
<accession>A0AAN7I2K7</accession>
<evidence type="ECO:0000313" key="11">
    <source>
        <dbReference type="Proteomes" id="UP001304243"/>
    </source>
</evidence>
<keyword evidence="11" id="KW-1185">Reference proteome</keyword>
<dbReference type="GO" id="GO:0000978">
    <property type="term" value="F:RNA polymerase II cis-regulatory region sequence-specific DNA binding"/>
    <property type="evidence" value="ECO:0007669"/>
    <property type="project" value="TreeGrafter"/>
</dbReference>
<dbReference type="SUPFAM" id="SSF57879">
    <property type="entry name" value="Zinc domain conserved in yeast copper-regulated transcription factors"/>
    <property type="match status" value="1"/>
</dbReference>
<dbReference type="PANTHER" id="PTHR28088:SF5">
    <property type="entry name" value="TRANSCRIPTIONAL ACTIVATOR HAA1-RELATED"/>
    <property type="match status" value="1"/>
</dbReference>
<reference evidence="10 11" key="1">
    <citation type="submission" date="2022-11" db="EMBL/GenBank/DDBJ databases">
        <title>Mucor velutinosus strain NIH1002 WGS.</title>
        <authorList>
            <person name="Subramanian P."/>
            <person name="Mullikin J.C."/>
            <person name="Segre J.A."/>
            <person name="Zelazny A.M."/>
        </authorList>
    </citation>
    <scope>NUCLEOTIDE SEQUENCE [LARGE SCALE GENOMIC DNA]</scope>
    <source>
        <strain evidence="10 11">NIH1002</strain>
    </source>
</reference>
<evidence type="ECO:0000313" key="10">
    <source>
        <dbReference type="EMBL" id="KAK4519263.1"/>
    </source>
</evidence>
<dbReference type="FunFam" id="3.90.430.10:FF:000001">
    <property type="entry name" value="Copper fist DNA-binding protein"/>
    <property type="match status" value="1"/>
</dbReference>
<gene>
    <name evidence="10" type="ORF">ATC70_009495</name>
</gene>
<organism evidence="10 11">
    <name type="scientific">Mucor velutinosus</name>
    <dbReference type="NCBI Taxonomy" id="708070"/>
    <lineage>
        <taxon>Eukaryota</taxon>
        <taxon>Fungi</taxon>
        <taxon>Fungi incertae sedis</taxon>
        <taxon>Mucoromycota</taxon>
        <taxon>Mucoromycotina</taxon>
        <taxon>Mucoromycetes</taxon>
        <taxon>Mucorales</taxon>
        <taxon>Mucorineae</taxon>
        <taxon>Mucoraceae</taxon>
        <taxon>Mucor</taxon>
    </lineage>
</organism>
<dbReference type="GeneID" id="89953181"/>
<keyword evidence="4" id="KW-0186">Copper</keyword>
<feature type="compositionally biased region" description="Polar residues" evidence="8">
    <location>
        <begin position="98"/>
        <end position="117"/>
    </location>
</feature>
<dbReference type="SMART" id="SM00412">
    <property type="entry name" value="Cu_FIST"/>
    <property type="match status" value="1"/>
</dbReference>
<keyword evidence="5" id="KW-0805">Transcription regulation</keyword>
<evidence type="ECO:0000256" key="3">
    <source>
        <dbReference type="ARBA" id="ARBA00022833"/>
    </source>
</evidence>
<comment type="subcellular location">
    <subcellularLocation>
        <location evidence="1">Nucleus</location>
    </subcellularLocation>
</comment>
<dbReference type="GO" id="GO:0045944">
    <property type="term" value="P:positive regulation of transcription by RNA polymerase II"/>
    <property type="evidence" value="ECO:0007669"/>
    <property type="project" value="TreeGrafter"/>
</dbReference>
<dbReference type="GO" id="GO:0000981">
    <property type="term" value="F:DNA-binding transcription factor activity, RNA polymerase II-specific"/>
    <property type="evidence" value="ECO:0007669"/>
    <property type="project" value="TreeGrafter"/>
</dbReference>
<dbReference type="PANTHER" id="PTHR28088">
    <property type="entry name" value="TRANSCRIPTIONAL ACTIVATOR HAA1-RELATED"/>
    <property type="match status" value="1"/>
</dbReference>
<dbReference type="InterPro" id="IPR036395">
    <property type="entry name" value="Cu_fist_DNA-bd_dom_sf"/>
</dbReference>
<feature type="domain" description="Copper-fist" evidence="9">
    <location>
        <begin position="2"/>
        <end position="41"/>
    </location>
</feature>